<dbReference type="OrthoDB" id="416217at2759"/>
<name>A0A1J1H9F9_PLARL</name>
<feature type="compositionally biased region" description="Basic and acidic residues" evidence="1">
    <location>
        <begin position="14"/>
        <end position="24"/>
    </location>
</feature>
<dbReference type="EMBL" id="LN835307">
    <property type="protein sequence ID" value="CRH01439.1"/>
    <property type="molecule type" value="Genomic_DNA"/>
</dbReference>
<dbReference type="VEuPathDB" id="PlasmoDB:PRELSG_1232300"/>
<dbReference type="SUPFAM" id="SSF49764">
    <property type="entry name" value="HSP20-like chaperones"/>
    <property type="match status" value="1"/>
</dbReference>
<sequence length="293" mass="34452">MSSLINYSKFEKLEVSSSDEENRSRKPQITTLNNNDKVVIGPDGLTILKKSTEEKTNKNLKSLEGEKTNDKNLESSKNENINDKNKDILKNMIINGGVIPFKCIWNQSIHYVSGYITLPLHSKAKYLIVEIYEDKLVVRKRKNCNTLNSESKNKNDLNNYDILINKYFSFKINTNEDTQLWEIKNMKINWHKLFYLSNKINNQTIKFDFEENIVEKEETFLYISLKKKNEIENSYVWWGSLFKDEEKINISNLPTRISINKNNNSTSFKNVWDEAHEIFKKKISKKNPYPIDS</sequence>
<dbReference type="Proteomes" id="UP000220158">
    <property type="component" value="Chromosome 12"/>
</dbReference>
<evidence type="ECO:0000256" key="1">
    <source>
        <dbReference type="SAM" id="MobiDB-lite"/>
    </source>
</evidence>
<evidence type="ECO:0000313" key="4">
    <source>
        <dbReference type="Proteomes" id="UP000220158"/>
    </source>
</evidence>
<dbReference type="InterPro" id="IPR007052">
    <property type="entry name" value="CS_dom"/>
</dbReference>
<dbReference type="RefSeq" id="XP_028534439.1">
    <property type="nucleotide sequence ID" value="XM_028678118.1"/>
</dbReference>
<evidence type="ECO:0000313" key="3">
    <source>
        <dbReference type="EMBL" id="CRH01439.1"/>
    </source>
</evidence>
<proteinExistence type="predicted"/>
<organism evidence="3 4">
    <name type="scientific">Plasmodium relictum</name>
    <dbReference type="NCBI Taxonomy" id="85471"/>
    <lineage>
        <taxon>Eukaryota</taxon>
        <taxon>Sar</taxon>
        <taxon>Alveolata</taxon>
        <taxon>Apicomplexa</taxon>
        <taxon>Aconoidasida</taxon>
        <taxon>Haemosporida</taxon>
        <taxon>Plasmodiidae</taxon>
        <taxon>Plasmodium</taxon>
        <taxon>Plasmodium (Haemamoeba)</taxon>
    </lineage>
</organism>
<keyword evidence="4" id="KW-1185">Reference proteome</keyword>
<feature type="region of interest" description="Disordered" evidence="1">
    <location>
        <begin position="58"/>
        <end position="79"/>
    </location>
</feature>
<accession>A0A1J1H9F9</accession>
<dbReference type="PROSITE" id="PS51203">
    <property type="entry name" value="CS"/>
    <property type="match status" value="1"/>
</dbReference>
<dbReference type="GeneID" id="39737567"/>
<protein>
    <recommendedName>
        <fullName evidence="2">CS domain-containing protein</fullName>
    </recommendedName>
</protein>
<dbReference type="InterPro" id="IPR008978">
    <property type="entry name" value="HSP20-like_chaperone"/>
</dbReference>
<dbReference type="AlphaFoldDB" id="A0A1J1H9F9"/>
<dbReference type="OMA" id="DTQLWEI"/>
<gene>
    <name evidence="3" type="ORF">PRELSG_1232300</name>
</gene>
<reference evidence="3 4" key="1">
    <citation type="submission" date="2015-04" db="EMBL/GenBank/DDBJ databases">
        <authorList>
            <consortium name="Pathogen Informatics"/>
        </authorList>
    </citation>
    <scope>NUCLEOTIDE SEQUENCE [LARGE SCALE GENOMIC DNA]</scope>
    <source>
        <strain evidence="3 4">SGS1</strain>
    </source>
</reference>
<evidence type="ECO:0000259" key="2">
    <source>
        <dbReference type="PROSITE" id="PS51203"/>
    </source>
</evidence>
<feature type="domain" description="CS" evidence="2">
    <location>
        <begin position="98"/>
        <end position="242"/>
    </location>
</feature>
<dbReference type="Gene3D" id="2.60.40.790">
    <property type="match status" value="1"/>
</dbReference>
<dbReference type="KEGG" id="prel:PRELSG_1232300"/>
<feature type="compositionally biased region" description="Polar residues" evidence="1">
    <location>
        <begin position="27"/>
        <end position="36"/>
    </location>
</feature>
<feature type="region of interest" description="Disordered" evidence="1">
    <location>
        <begin position="14"/>
        <end position="37"/>
    </location>
</feature>